<evidence type="ECO:0000313" key="3">
    <source>
        <dbReference type="EMBL" id="KGM50604.1"/>
    </source>
</evidence>
<keyword evidence="1" id="KW-0732">Signal</keyword>
<feature type="signal peptide" evidence="1">
    <location>
        <begin position="1"/>
        <end position="19"/>
    </location>
</feature>
<protein>
    <recommendedName>
        <fullName evidence="2">Extensin-like C-terminal domain-containing protein</fullName>
    </recommendedName>
</protein>
<organism evidence="3 4">
    <name type="scientific">Pseudooceanicola atlanticus</name>
    <dbReference type="NCBI Taxonomy" id="1461694"/>
    <lineage>
        <taxon>Bacteria</taxon>
        <taxon>Pseudomonadati</taxon>
        <taxon>Pseudomonadota</taxon>
        <taxon>Alphaproteobacteria</taxon>
        <taxon>Rhodobacterales</taxon>
        <taxon>Paracoccaceae</taxon>
        <taxon>Pseudooceanicola</taxon>
    </lineage>
</organism>
<evidence type="ECO:0000259" key="2">
    <source>
        <dbReference type="Pfam" id="PF06904"/>
    </source>
</evidence>
<dbReference type="InterPro" id="IPR009683">
    <property type="entry name" value="Extensin-like_C"/>
</dbReference>
<reference evidence="3 4" key="1">
    <citation type="journal article" date="2015" name="Antonie Van Leeuwenhoek">
        <title>Pseudooceanicola atlanticus gen. nov. sp. nov., isolated from surface seawater of the Atlantic Ocean and reclassification of Oceanicola batsensis, Oceanicola marinus, Oceanicola nitratireducens, Oceanicola nanhaiensis, Oceanicola antarcticus and Oceanicola flagellatus, as Pseudooceanicola batsensis comb. nov., Pseudooceanicola marinus comb. nov., Pseudooceanicola nitratireducens comb. nov., Pseudooceanicola nanhaiensis comb. nov., Pseudooceanicola antarcticus comb. nov., and Pseudooceanicola flagellatus comb. nov.</title>
        <authorList>
            <person name="Lai Q."/>
            <person name="Li G."/>
            <person name="Liu X."/>
            <person name="Du Y."/>
            <person name="Sun F."/>
            <person name="Shao Z."/>
        </authorList>
    </citation>
    <scope>NUCLEOTIDE SEQUENCE [LARGE SCALE GENOMIC DNA]</scope>
    <source>
        <strain evidence="3 4">22II-s11g</strain>
    </source>
</reference>
<proteinExistence type="predicted"/>
<name>A0A0A0EJN4_9RHOB</name>
<dbReference type="STRING" id="1461694.ATO9_03750"/>
<sequence length="272" mass="29106">MKRAGLILLCLALAGPSLARPPETSLRPVARGQVTGNGVVLDAEALTRPRPPRTASPETLGVKPEAEPRKKFRLFGALRPKQRTREVEETGRARAALRRKGAVCGDLDIQGVSIGPVGGPGGCGVSDAVRISSVTGVGLSTHAVMDCTTAKSLKRWVETGMKPAVKRRGGGVSELRVVAHYACRTRNSQKGAKLSEHAKGHAIDIAGFTLRDGSEISVLTGWNTKKDGGVLRQMHRSACGPFGTVLGPDANRFHRDHFHFDTARYRSGSYCR</sequence>
<dbReference type="Pfam" id="PF06904">
    <property type="entry name" value="Extensin-like_C"/>
    <property type="match status" value="1"/>
</dbReference>
<keyword evidence="4" id="KW-1185">Reference proteome</keyword>
<feature type="chain" id="PRO_5001962192" description="Extensin-like C-terminal domain-containing protein" evidence="1">
    <location>
        <begin position="20"/>
        <end position="272"/>
    </location>
</feature>
<evidence type="ECO:0000313" key="4">
    <source>
        <dbReference type="Proteomes" id="UP000030004"/>
    </source>
</evidence>
<comment type="caution">
    <text evidence="3">The sequence shown here is derived from an EMBL/GenBank/DDBJ whole genome shotgun (WGS) entry which is preliminary data.</text>
</comment>
<dbReference type="RefSeq" id="WP_043745112.1">
    <property type="nucleotide sequence ID" value="NZ_AQQX01000001.1"/>
</dbReference>
<evidence type="ECO:0000256" key="1">
    <source>
        <dbReference type="SAM" id="SignalP"/>
    </source>
</evidence>
<dbReference type="EMBL" id="AQQX01000001">
    <property type="protein sequence ID" value="KGM50604.1"/>
    <property type="molecule type" value="Genomic_DNA"/>
</dbReference>
<dbReference type="eggNOG" id="COG3921">
    <property type="taxonomic scope" value="Bacteria"/>
</dbReference>
<feature type="domain" description="Extensin-like C-terminal" evidence="2">
    <location>
        <begin position="120"/>
        <end position="272"/>
    </location>
</feature>
<gene>
    <name evidence="3" type="ORF">ATO9_03750</name>
</gene>
<accession>A0A0A0EJN4</accession>
<dbReference type="OrthoDB" id="9809788at2"/>
<dbReference type="AlphaFoldDB" id="A0A0A0EJN4"/>
<dbReference type="Proteomes" id="UP000030004">
    <property type="component" value="Unassembled WGS sequence"/>
</dbReference>